<dbReference type="InterPro" id="IPR032809">
    <property type="entry name" value="Put_HupE_UreJ"/>
</dbReference>
<feature type="transmembrane region" description="Helical" evidence="1">
    <location>
        <begin position="158"/>
        <end position="186"/>
    </location>
</feature>
<feature type="transmembrane region" description="Helical" evidence="1">
    <location>
        <begin position="198"/>
        <end position="216"/>
    </location>
</feature>
<reference evidence="2" key="1">
    <citation type="submission" date="2018-05" db="EMBL/GenBank/DDBJ databases">
        <authorList>
            <person name="Lanie J.A."/>
            <person name="Ng W.-L."/>
            <person name="Kazmierczak K.M."/>
            <person name="Andrzejewski T.M."/>
            <person name="Davidsen T.M."/>
            <person name="Wayne K.J."/>
            <person name="Tettelin H."/>
            <person name="Glass J.I."/>
            <person name="Rusch D."/>
            <person name="Podicherti R."/>
            <person name="Tsui H.-C.T."/>
            <person name="Winkler M.E."/>
        </authorList>
    </citation>
    <scope>NUCLEOTIDE SEQUENCE</scope>
</reference>
<dbReference type="EMBL" id="UINC01149638">
    <property type="protein sequence ID" value="SVD42233.1"/>
    <property type="molecule type" value="Genomic_DNA"/>
</dbReference>
<protein>
    <recommendedName>
        <fullName evidence="3">HupE / UreJ protein</fullName>
    </recommendedName>
</protein>
<proteinExistence type="predicted"/>
<keyword evidence="1" id="KW-0812">Transmembrane</keyword>
<feature type="transmembrane region" description="Helical" evidence="1">
    <location>
        <begin position="124"/>
        <end position="146"/>
    </location>
</feature>
<evidence type="ECO:0000313" key="2">
    <source>
        <dbReference type="EMBL" id="SVD42233.1"/>
    </source>
</evidence>
<sequence length="248" mass="28120">MLNLRKIISLFIFSGLIFSHGISESDKSEIIQGTLIDYLYLGAKHMITGYDHILFLIGVIFFLTRFSDIVKFVTAFTIGHSITLIFATLFKITANYYLIDAVIAFSVIYKGFENLGGFKKWLSLNPPNLVLMVFIFGLIHGFGLSTRLQQINLGDNNLIYSILSFNVGVELGQIAALAIVFPLLLSIRGKYFEKISKLSNWGLIIAGGLLLIYQLSNFIVVDTHHHIDLDKKQIDLKEYHHNHNDRKH</sequence>
<evidence type="ECO:0008006" key="3">
    <source>
        <dbReference type="Google" id="ProtNLM"/>
    </source>
</evidence>
<keyword evidence="1" id="KW-0472">Membrane</keyword>
<dbReference type="AlphaFoldDB" id="A0A382V6X2"/>
<gene>
    <name evidence="2" type="ORF">METZ01_LOCUS395087</name>
</gene>
<keyword evidence="1" id="KW-1133">Transmembrane helix</keyword>
<feature type="non-terminal residue" evidence="2">
    <location>
        <position position="248"/>
    </location>
</feature>
<accession>A0A382V6X2</accession>
<organism evidence="2">
    <name type="scientific">marine metagenome</name>
    <dbReference type="NCBI Taxonomy" id="408172"/>
    <lineage>
        <taxon>unclassified sequences</taxon>
        <taxon>metagenomes</taxon>
        <taxon>ecological metagenomes</taxon>
    </lineage>
</organism>
<dbReference type="Pfam" id="PF13795">
    <property type="entry name" value="HupE_UreJ_2"/>
    <property type="match status" value="1"/>
</dbReference>
<name>A0A382V6X2_9ZZZZ</name>
<evidence type="ECO:0000256" key="1">
    <source>
        <dbReference type="SAM" id="Phobius"/>
    </source>
</evidence>
<feature type="transmembrane region" description="Helical" evidence="1">
    <location>
        <begin position="96"/>
        <end position="112"/>
    </location>
</feature>